<reference evidence="2" key="1">
    <citation type="journal article" date="2023" name="G3 (Bethesda)">
        <title>Genome assembly and association tests identify interacting loci associated with vigor, precocity, and sex in interspecific pistachio rootstocks.</title>
        <authorList>
            <person name="Palmer W."/>
            <person name="Jacygrad E."/>
            <person name="Sagayaradj S."/>
            <person name="Cavanaugh K."/>
            <person name="Han R."/>
            <person name="Bertier L."/>
            <person name="Beede B."/>
            <person name="Kafkas S."/>
            <person name="Golino D."/>
            <person name="Preece J."/>
            <person name="Michelmore R."/>
        </authorList>
    </citation>
    <scope>NUCLEOTIDE SEQUENCE [LARGE SCALE GENOMIC DNA]</scope>
</reference>
<organism evidence="1 2">
    <name type="scientific">Pistacia atlantica</name>
    <dbReference type="NCBI Taxonomy" id="434234"/>
    <lineage>
        <taxon>Eukaryota</taxon>
        <taxon>Viridiplantae</taxon>
        <taxon>Streptophyta</taxon>
        <taxon>Embryophyta</taxon>
        <taxon>Tracheophyta</taxon>
        <taxon>Spermatophyta</taxon>
        <taxon>Magnoliopsida</taxon>
        <taxon>eudicotyledons</taxon>
        <taxon>Gunneridae</taxon>
        <taxon>Pentapetalae</taxon>
        <taxon>rosids</taxon>
        <taxon>malvids</taxon>
        <taxon>Sapindales</taxon>
        <taxon>Anacardiaceae</taxon>
        <taxon>Pistacia</taxon>
    </lineage>
</organism>
<keyword evidence="2" id="KW-1185">Reference proteome</keyword>
<name>A0ACC1A1E3_9ROSI</name>
<dbReference type="EMBL" id="CM047909">
    <property type="protein sequence ID" value="KAJ0079651.1"/>
    <property type="molecule type" value="Genomic_DNA"/>
</dbReference>
<dbReference type="Proteomes" id="UP001164250">
    <property type="component" value="Chromosome 13"/>
</dbReference>
<sequence>MEHTSFLTEDGIKIETTVFYDDNSIPESCLKRIFQNMCESGDMIIGFGTKWSHMEPRVVLLKLCTQVGCVLVRLSRNNSGPSYLKNFLSNEDIVFAGVHIKKDIKKLQKEYGIDIKNAVDLSELAASVLHQPRLIAYSVRGLASEVLLQPWKPRSWNIVKAAWYAVPLIDHEMIQCPTVDVYVAYKIAKKLIG</sequence>
<proteinExistence type="predicted"/>
<comment type="caution">
    <text evidence="1">The sequence shown here is derived from an EMBL/GenBank/DDBJ whole genome shotgun (WGS) entry which is preliminary data.</text>
</comment>
<accession>A0ACC1A1E3</accession>
<protein>
    <submittedName>
        <fullName evidence="1">Uncharacterized protein</fullName>
    </submittedName>
</protein>
<evidence type="ECO:0000313" key="2">
    <source>
        <dbReference type="Proteomes" id="UP001164250"/>
    </source>
</evidence>
<gene>
    <name evidence="1" type="ORF">Patl1_23116</name>
</gene>
<evidence type="ECO:0000313" key="1">
    <source>
        <dbReference type="EMBL" id="KAJ0079651.1"/>
    </source>
</evidence>